<evidence type="ECO:0000256" key="2">
    <source>
        <dbReference type="ARBA" id="ARBA00010692"/>
    </source>
</evidence>
<comment type="caution">
    <text evidence="10">The sequence shown here is derived from an EMBL/GenBank/DDBJ whole genome shotgun (WGS) entry which is preliminary data.</text>
</comment>
<feature type="transmembrane region" description="Helical" evidence="9">
    <location>
        <begin position="122"/>
        <end position="143"/>
    </location>
</feature>
<organism evidence="10 11">
    <name type="scientific">Liquorilactobacillus satsumensis DSM 16230 = JCM 12392</name>
    <dbReference type="NCBI Taxonomy" id="1423801"/>
    <lineage>
        <taxon>Bacteria</taxon>
        <taxon>Bacillati</taxon>
        <taxon>Bacillota</taxon>
        <taxon>Bacilli</taxon>
        <taxon>Lactobacillales</taxon>
        <taxon>Lactobacillaceae</taxon>
        <taxon>Liquorilactobacillus</taxon>
    </lineage>
</organism>
<sequence length="187" mass="20107">MKDHQRTKNLVLAAMLVAILVILGLLPGIPLGIIPVPLVLQNMGVMLAGGLLGSKYGTAAVGLFLLLVFLGLPLLSGGRGGATVFLGPSGGYLIAWLFVPFLIGRLKRLFQVRAQHSWWHELLIVGVAGVIFVDVVGALWLAWQSSIPLSTALVSNLVFIPGDLLKAILAVVITRRIRNLMQLEVEY</sequence>
<dbReference type="Proteomes" id="UP000051166">
    <property type="component" value="Unassembled WGS sequence"/>
</dbReference>
<evidence type="ECO:0000256" key="1">
    <source>
        <dbReference type="ARBA" id="ARBA00004651"/>
    </source>
</evidence>
<feature type="transmembrane region" description="Helical" evidence="9">
    <location>
        <begin position="149"/>
        <end position="173"/>
    </location>
</feature>
<comment type="subcellular location">
    <subcellularLocation>
        <location evidence="1 8">Cell membrane</location>
        <topology evidence="1 8">Multi-pass membrane protein</topology>
    </subcellularLocation>
</comment>
<dbReference type="GeneID" id="98307965"/>
<dbReference type="PANTHER" id="PTHR34295:SF4">
    <property type="entry name" value="BIOTIN TRANSPORTER BIOY-RELATED"/>
    <property type="match status" value="1"/>
</dbReference>
<keyword evidence="7 8" id="KW-0472">Membrane</keyword>
<dbReference type="GO" id="GO:0005886">
    <property type="term" value="C:plasma membrane"/>
    <property type="evidence" value="ECO:0007669"/>
    <property type="project" value="UniProtKB-SubCell"/>
</dbReference>
<dbReference type="PIRSF" id="PIRSF016661">
    <property type="entry name" value="BioY"/>
    <property type="match status" value="1"/>
</dbReference>
<dbReference type="InterPro" id="IPR003784">
    <property type="entry name" value="BioY"/>
</dbReference>
<dbReference type="Pfam" id="PF02632">
    <property type="entry name" value="BioY"/>
    <property type="match status" value="1"/>
</dbReference>
<evidence type="ECO:0000313" key="10">
    <source>
        <dbReference type="EMBL" id="KRL98721.1"/>
    </source>
</evidence>
<dbReference type="RefSeq" id="WP_056960682.1">
    <property type="nucleotide sequence ID" value="NZ_AZFQ01000036.1"/>
</dbReference>
<comment type="similarity">
    <text evidence="2 8">Belongs to the BioY family.</text>
</comment>
<keyword evidence="3 8" id="KW-0813">Transport</keyword>
<evidence type="ECO:0000313" key="11">
    <source>
        <dbReference type="Proteomes" id="UP000051166"/>
    </source>
</evidence>
<keyword evidence="4 8" id="KW-1003">Cell membrane</keyword>
<dbReference type="AlphaFoldDB" id="A0A0R1UZF7"/>
<feature type="transmembrane region" description="Helical" evidence="9">
    <location>
        <begin position="82"/>
        <end position="102"/>
    </location>
</feature>
<dbReference type="PATRIC" id="fig|1423801.4.peg.538"/>
<evidence type="ECO:0000256" key="6">
    <source>
        <dbReference type="ARBA" id="ARBA00022989"/>
    </source>
</evidence>
<evidence type="ECO:0000256" key="8">
    <source>
        <dbReference type="PIRNR" id="PIRNR016661"/>
    </source>
</evidence>
<gene>
    <name evidence="10" type="ORF">FD50_GL000529</name>
</gene>
<feature type="transmembrane region" description="Helical" evidence="9">
    <location>
        <begin position="9"/>
        <end position="26"/>
    </location>
</feature>
<evidence type="ECO:0000256" key="4">
    <source>
        <dbReference type="ARBA" id="ARBA00022475"/>
    </source>
</evidence>
<protein>
    <recommendedName>
        <fullName evidence="8">Biotin transporter</fullName>
    </recommendedName>
</protein>
<evidence type="ECO:0000256" key="9">
    <source>
        <dbReference type="SAM" id="Phobius"/>
    </source>
</evidence>
<dbReference type="EMBL" id="AZFQ01000036">
    <property type="protein sequence ID" value="KRL98721.1"/>
    <property type="molecule type" value="Genomic_DNA"/>
</dbReference>
<proteinExistence type="inferred from homology"/>
<evidence type="ECO:0000256" key="7">
    <source>
        <dbReference type="ARBA" id="ARBA00023136"/>
    </source>
</evidence>
<evidence type="ECO:0000256" key="3">
    <source>
        <dbReference type="ARBA" id="ARBA00022448"/>
    </source>
</evidence>
<reference evidence="10 11" key="1">
    <citation type="journal article" date="2015" name="Genome Announc.">
        <title>Expanding the biotechnology potential of lactobacilli through comparative genomics of 213 strains and associated genera.</title>
        <authorList>
            <person name="Sun Z."/>
            <person name="Harris H.M."/>
            <person name="McCann A."/>
            <person name="Guo C."/>
            <person name="Argimon S."/>
            <person name="Zhang W."/>
            <person name="Yang X."/>
            <person name="Jeffery I.B."/>
            <person name="Cooney J.C."/>
            <person name="Kagawa T.F."/>
            <person name="Liu W."/>
            <person name="Song Y."/>
            <person name="Salvetti E."/>
            <person name="Wrobel A."/>
            <person name="Rasinkangas P."/>
            <person name="Parkhill J."/>
            <person name="Rea M.C."/>
            <person name="O'Sullivan O."/>
            <person name="Ritari J."/>
            <person name="Douillard F.P."/>
            <person name="Paul Ross R."/>
            <person name="Yang R."/>
            <person name="Briner A.E."/>
            <person name="Felis G.E."/>
            <person name="de Vos W.M."/>
            <person name="Barrangou R."/>
            <person name="Klaenhammer T.R."/>
            <person name="Caufield P.W."/>
            <person name="Cui Y."/>
            <person name="Zhang H."/>
            <person name="O'Toole P.W."/>
        </authorList>
    </citation>
    <scope>NUCLEOTIDE SEQUENCE [LARGE SCALE GENOMIC DNA]</scope>
    <source>
        <strain evidence="10 11">DSM 16230</strain>
    </source>
</reference>
<name>A0A0R1UZF7_9LACO</name>
<dbReference type="STRING" id="1423801.FD50_GL000529"/>
<keyword evidence="6 9" id="KW-1133">Transmembrane helix</keyword>
<dbReference type="GO" id="GO:0015225">
    <property type="term" value="F:biotin transmembrane transporter activity"/>
    <property type="evidence" value="ECO:0007669"/>
    <property type="project" value="UniProtKB-UniRule"/>
</dbReference>
<dbReference type="Gene3D" id="1.10.1760.20">
    <property type="match status" value="1"/>
</dbReference>
<dbReference type="PANTHER" id="PTHR34295">
    <property type="entry name" value="BIOTIN TRANSPORTER BIOY"/>
    <property type="match status" value="1"/>
</dbReference>
<keyword evidence="5 9" id="KW-0812">Transmembrane</keyword>
<evidence type="ECO:0000256" key="5">
    <source>
        <dbReference type="ARBA" id="ARBA00022692"/>
    </source>
</evidence>
<accession>A0A0R1UZF7</accession>
<keyword evidence="11" id="KW-1185">Reference proteome</keyword>